<dbReference type="EMBL" id="JACHMK010000001">
    <property type="protein sequence ID" value="MBB6333859.1"/>
    <property type="molecule type" value="Genomic_DNA"/>
</dbReference>
<feature type="region of interest" description="Disordered" evidence="1">
    <location>
        <begin position="314"/>
        <end position="344"/>
    </location>
</feature>
<sequence length="344" mass="38442">MTDQILAVRERLVSEGLDAGPESILARLDPATAPSRTTIWRILTKSGAVIAQPHKRPRSSWHRFEAASPNECWQSDFTHVRLADTSAVEIISWLDDHSRYLLHISAYRAITTPIVISTFTAAQDAHGLPASTLTDNGMVYTTRLSGGQNGSYQPNAFETLLADLNITQKNGRPNHPTTQGKIERFHQTLKRWLNSQPAPTTLTELNTQLTVFQAIYNTQRPHRALNGRTPYAAYHATPKNGPTLTQTRNTWRIRYDLVHDNGTITIRYAGRLLHLGIGRSHKGQRVIALANGPQVLILHPKTAQIIAEYTLDPTRTYQKKTRTSPERSPETSPERSPGTSTPRT</sequence>
<protein>
    <submittedName>
        <fullName evidence="3">Transposase InsO family protein</fullName>
    </submittedName>
</protein>
<evidence type="ECO:0000313" key="4">
    <source>
        <dbReference type="Proteomes" id="UP000617426"/>
    </source>
</evidence>
<comment type="caution">
    <text evidence="3">The sequence shown here is derived from an EMBL/GenBank/DDBJ whole genome shotgun (WGS) entry which is preliminary data.</text>
</comment>
<dbReference type="PANTHER" id="PTHR35004">
    <property type="entry name" value="TRANSPOSASE RV3428C-RELATED"/>
    <property type="match status" value="1"/>
</dbReference>
<feature type="compositionally biased region" description="Basic and acidic residues" evidence="1">
    <location>
        <begin position="323"/>
        <end position="333"/>
    </location>
</feature>
<dbReference type="InterPro" id="IPR036397">
    <property type="entry name" value="RNaseH_sf"/>
</dbReference>
<dbReference type="Gene3D" id="3.30.420.10">
    <property type="entry name" value="Ribonuclease H-like superfamily/Ribonuclease H"/>
    <property type="match status" value="1"/>
</dbReference>
<dbReference type="Pfam" id="PF13683">
    <property type="entry name" value="rve_3"/>
    <property type="match status" value="1"/>
</dbReference>
<organism evidence="3 4">
    <name type="scientific">Schaalia hyovaginalis</name>
    <dbReference type="NCBI Taxonomy" id="29316"/>
    <lineage>
        <taxon>Bacteria</taxon>
        <taxon>Bacillati</taxon>
        <taxon>Actinomycetota</taxon>
        <taxon>Actinomycetes</taxon>
        <taxon>Actinomycetales</taxon>
        <taxon>Actinomycetaceae</taxon>
        <taxon>Schaalia</taxon>
    </lineage>
</organism>
<feature type="domain" description="Integrase catalytic" evidence="2">
    <location>
        <begin position="65"/>
        <end position="238"/>
    </location>
</feature>
<keyword evidence="4" id="KW-1185">Reference proteome</keyword>
<dbReference type="PANTHER" id="PTHR35004:SF7">
    <property type="entry name" value="INTEGRASE PROTEIN"/>
    <property type="match status" value="1"/>
</dbReference>
<dbReference type="GO" id="GO:0003676">
    <property type="term" value="F:nucleic acid binding"/>
    <property type="evidence" value="ECO:0007669"/>
    <property type="project" value="InterPro"/>
</dbReference>
<dbReference type="AlphaFoldDB" id="A0A923IYP7"/>
<dbReference type="PROSITE" id="PS50994">
    <property type="entry name" value="INTEGRASE"/>
    <property type="match status" value="1"/>
</dbReference>
<dbReference type="GO" id="GO:0015074">
    <property type="term" value="P:DNA integration"/>
    <property type="evidence" value="ECO:0007669"/>
    <property type="project" value="InterPro"/>
</dbReference>
<evidence type="ECO:0000313" key="3">
    <source>
        <dbReference type="EMBL" id="MBB6333859.1"/>
    </source>
</evidence>
<proteinExistence type="predicted"/>
<gene>
    <name evidence="3" type="ORF">HD592_000424</name>
</gene>
<dbReference type="SUPFAM" id="SSF53098">
    <property type="entry name" value="Ribonuclease H-like"/>
    <property type="match status" value="1"/>
</dbReference>
<evidence type="ECO:0000259" key="2">
    <source>
        <dbReference type="PROSITE" id="PS50994"/>
    </source>
</evidence>
<dbReference type="InterPro" id="IPR001584">
    <property type="entry name" value="Integrase_cat-core"/>
</dbReference>
<reference evidence="3" key="1">
    <citation type="submission" date="2020-08" db="EMBL/GenBank/DDBJ databases">
        <title>Sequencing the genomes of 1000 actinobacteria strains.</title>
        <authorList>
            <person name="Klenk H.-P."/>
        </authorList>
    </citation>
    <scope>NUCLEOTIDE SEQUENCE</scope>
    <source>
        <strain evidence="3">DSM 10695</strain>
    </source>
</reference>
<name>A0A923IYP7_9ACTO</name>
<dbReference type="InterPro" id="IPR012337">
    <property type="entry name" value="RNaseH-like_sf"/>
</dbReference>
<dbReference type="Proteomes" id="UP000617426">
    <property type="component" value="Unassembled WGS sequence"/>
</dbReference>
<accession>A0A923IYP7</accession>
<evidence type="ECO:0000256" key="1">
    <source>
        <dbReference type="SAM" id="MobiDB-lite"/>
    </source>
</evidence>